<evidence type="ECO:0000313" key="1">
    <source>
        <dbReference type="EMBL" id="MCG2616755.1"/>
    </source>
</evidence>
<reference evidence="1" key="1">
    <citation type="submission" date="2022-01" db="EMBL/GenBank/DDBJ databases">
        <authorList>
            <person name="Jo J.-H."/>
            <person name="Im W.-T."/>
        </authorList>
    </citation>
    <scope>NUCLEOTIDE SEQUENCE</scope>
    <source>
        <strain evidence="1">NA20</strain>
    </source>
</reference>
<evidence type="ECO:0008006" key="3">
    <source>
        <dbReference type="Google" id="ProtNLM"/>
    </source>
</evidence>
<dbReference type="RefSeq" id="WP_237875292.1">
    <property type="nucleotide sequence ID" value="NZ_JAKLTR010000015.1"/>
</dbReference>
<comment type="caution">
    <text evidence="1">The sequence shown here is derived from an EMBL/GenBank/DDBJ whole genome shotgun (WGS) entry which is preliminary data.</text>
</comment>
<dbReference type="SUPFAM" id="SSF50969">
    <property type="entry name" value="YVTN repeat-like/Quinoprotein amine dehydrogenase"/>
    <property type="match status" value="1"/>
</dbReference>
<name>A0ABS9KWQ4_9BACT</name>
<protein>
    <recommendedName>
        <fullName evidence="3">PQQ-binding-like beta-propeller repeat protein</fullName>
    </recommendedName>
</protein>
<proteinExistence type="predicted"/>
<dbReference type="Proteomes" id="UP001165367">
    <property type="component" value="Unassembled WGS sequence"/>
</dbReference>
<organism evidence="1 2">
    <name type="scientific">Terrimonas ginsenosidimutans</name>
    <dbReference type="NCBI Taxonomy" id="2908004"/>
    <lineage>
        <taxon>Bacteria</taxon>
        <taxon>Pseudomonadati</taxon>
        <taxon>Bacteroidota</taxon>
        <taxon>Chitinophagia</taxon>
        <taxon>Chitinophagales</taxon>
        <taxon>Chitinophagaceae</taxon>
        <taxon>Terrimonas</taxon>
    </lineage>
</organism>
<sequence>MPVSFEQLRKEWDNLGKSFANDINEMVEFGETHGWENWKGKEPSDNRDHLASQVLSLLREANITGKNDEFRDMFSPAHAPFISILEEQGQSIESLCVISDDSIAFVVGTSYEQRQAYVLTGKTVEKLSGHIESIGKSHQNEVFAVAEAKKITTYKGWRGEVIAEFQLPEDKSLSIKQMIPFNDGLSVLLISSEGIYLLGLAGSSMIHPVPDPEDEEWTSDIDMEHAALSFDNNLIAVGDQNSEHRILNSDGVEIAEIGPQSSYPHYALFSKDSGQVILNSCHFYNGITIGVPTADIHGLKIEPYTEDDRYTVIDEGCRVYAAVATTDYYILGDAGGYVKAFSKDGRNLWRYFLGSTISGMSISEDGKTLWVASYAGIIHKLKLDAGKRDEHVIGTGDHYEEFRIIFWKTEKQPLIW</sequence>
<evidence type="ECO:0000313" key="2">
    <source>
        <dbReference type="Proteomes" id="UP001165367"/>
    </source>
</evidence>
<accession>A0ABS9KWQ4</accession>
<gene>
    <name evidence="1" type="ORF">LZZ85_20820</name>
</gene>
<dbReference type="InterPro" id="IPR011044">
    <property type="entry name" value="Quino_amine_DH_bsu"/>
</dbReference>
<dbReference type="EMBL" id="JAKLTR010000015">
    <property type="protein sequence ID" value="MCG2616755.1"/>
    <property type="molecule type" value="Genomic_DNA"/>
</dbReference>
<keyword evidence="2" id="KW-1185">Reference proteome</keyword>